<gene>
    <name evidence="3" type="ORF">AN619_21740</name>
</gene>
<protein>
    <recommendedName>
        <fullName evidence="5">Protease complex subunit PrcB family protein</fullName>
    </recommendedName>
</protein>
<dbReference type="RefSeq" id="WP_068556860.1">
    <property type="nucleotide sequence ID" value="NZ_LOEE01000046.1"/>
</dbReference>
<feature type="domain" description="PrcB C-terminal" evidence="2">
    <location>
        <begin position="197"/>
        <end position="255"/>
    </location>
</feature>
<organism evidence="3 4">
    <name type="scientific">Thermotalea metallivorans</name>
    <dbReference type="NCBI Taxonomy" id="520762"/>
    <lineage>
        <taxon>Bacteria</taxon>
        <taxon>Bacillati</taxon>
        <taxon>Bacillota</taxon>
        <taxon>Clostridia</taxon>
        <taxon>Peptostreptococcales</taxon>
        <taxon>Thermotaleaceae</taxon>
        <taxon>Thermotalea</taxon>
    </lineage>
</organism>
<dbReference type="InterPro" id="IPR036582">
    <property type="entry name" value="Mao_N_sf"/>
</dbReference>
<evidence type="ECO:0008006" key="5">
    <source>
        <dbReference type="Google" id="ProtNLM"/>
    </source>
</evidence>
<dbReference type="Pfam" id="PF07833">
    <property type="entry name" value="Cu_amine_oxidN1"/>
    <property type="match status" value="1"/>
</dbReference>
<feature type="domain" description="Copper amine oxidase-like N-terminal" evidence="1">
    <location>
        <begin position="31"/>
        <end position="146"/>
    </location>
</feature>
<evidence type="ECO:0000259" key="1">
    <source>
        <dbReference type="Pfam" id="PF07833"/>
    </source>
</evidence>
<proteinExistence type="predicted"/>
<dbReference type="SUPFAM" id="SSF55383">
    <property type="entry name" value="Copper amine oxidase, domain N"/>
    <property type="match status" value="1"/>
</dbReference>
<comment type="caution">
    <text evidence="3">The sequence shown here is derived from an EMBL/GenBank/DDBJ whole genome shotgun (WGS) entry which is preliminary data.</text>
</comment>
<dbReference type="InterPro" id="IPR012854">
    <property type="entry name" value="Cu_amine_oxidase-like_N"/>
</dbReference>
<dbReference type="Proteomes" id="UP000070456">
    <property type="component" value="Unassembled WGS sequence"/>
</dbReference>
<evidence type="ECO:0000313" key="4">
    <source>
        <dbReference type="Proteomes" id="UP000070456"/>
    </source>
</evidence>
<accession>A0A140L2Q8</accession>
<dbReference type="AlphaFoldDB" id="A0A140L2Q8"/>
<dbReference type="OrthoDB" id="2067368at2"/>
<evidence type="ECO:0000259" key="2">
    <source>
        <dbReference type="Pfam" id="PF14343"/>
    </source>
</evidence>
<dbReference type="Gene3D" id="3.30.457.10">
    <property type="entry name" value="Copper amine oxidase-like, N-terminal domain"/>
    <property type="match status" value="1"/>
</dbReference>
<dbReference type="STRING" id="520762.AN619_21740"/>
<dbReference type="EMBL" id="LOEE01000046">
    <property type="protein sequence ID" value="KXG74833.1"/>
    <property type="molecule type" value="Genomic_DNA"/>
</dbReference>
<evidence type="ECO:0000313" key="3">
    <source>
        <dbReference type="EMBL" id="KXG74833.1"/>
    </source>
</evidence>
<reference evidence="3 4" key="1">
    <citation type="submission" date="2015-12" db="EMBL/GenBank/DDBJ databases">
        <title>Draft genome sequence of the thermoanaerobe Thermotalea metallivorans, an isolate from the runoff channel of the Great Artesian Basin, Australia.</title>
        <authorList>
            <person name="Patel B.K."/>
        </authorList>
    </citation>
    <scope>NUCLEOTIDE SEQUENCE [LARGE SCALE GENOMIC DNA]</scope>
    <source>
        <strain evidence="3 4">B2-1</strain>
    </source>
</reference>
<dbReference type="InterPro" id="IPR025748">
    <property type="entry name" value="PrcB_C_dom"/>
</dbReference>
<sequence length="277" mass="31636">MKKLLCVFLTFMLLAGFIQGYALEQPRIEIQINGEAMEFDVNPILENHRVLVPARGIFERLGAEVAWSEETSTVWVKDKYTAIEIPAGKDEAYIHKNFDFTGIPEKIKLDVPAKMIKGRTLVPVRFIAEALGAKVTWDQKNHRVMIVLEVEQMPMGKTIAYKQIMFEDIKENHQLKEWFESNYHVKGVHYARLGKNMYVLISGGERSTGGYRVEVDKVVMETPDRAYVSAYVAAPEKGSMVTQVITYPYVLIQIENENIKHVQGALENKQSGKIRKE</sequence>
<keyword evidence="4" id="KW-1185">Reference proteome</keyword>
<dbReference type="Pfam" id="PF14343">
    <property type="entry name" value="PrcB_C"/>
    <property type="match status" value="1"/>
</dbReference>
<name>A0A140L2Q8_9FIRM</name>